<dbReference type="EMBL" id="CP041730">
    <property type="protein sequence ID" value="QDQ25417.1"/>
    <property type="molecule type" value="Genomic_DNA"/>
</dbReference>
<evidence type="ECO:0008006" key="4">
    <source>
        <dbReference type="Google" id="ProtNLM"/>
    </source>
</evidence>
<evidence type="ECO:0000313" key="2">
    <source>
        <dbReference type="EMBL" id="QDQ25417.1"/>
    </source>
</evidence>
<proteinExistence type="predicted"/>
<protein>
    <recommendedName>
        <fullName evidence="4">Type II secretion system protein GspC N-terminal domain-containing protein</fullName>
    </recommendedName>
</protein>
<sequence>MNKRSKPLWFMALAVVAGLAWWSSRLEQDGGDIELQTPATAGAPADDAVAGQADKTAAADDWFSRLGRDSAQAPVGDPFHSAKPNAAQTSSAETAPPPPPPPPQPSAPAETTLPFQYLGKLERNGRLDVYLDLQGSPLVAHLGDTLPQGWRLERLDGAGLTFTHLGTQQSRVLSLGANP</sequence>
<gene>
    <name evidence="2" type="ORF">FNU76_03065</name>
</gene>
<feature type="compositionally biased region" description="Low complexity" evidence="1">
    <location>
        <begin position="36"/>
        <end position="53"/>
    </location>
</feature>
<feature type="compositionally biased region" description="Pro residues" evidence="1">
    <location>
        <begin position="95"/>
        <end position="106"/>
    </location>
</feature>
<reference evidence="3" key="1">
    <citation type="submission" date="2019-07" db="EMBL/GenBank/DDBJ databases">
        <title>Chitinimonas sp. nov., isolated from Ny-Alesund, arctica soil.</title>
        <authorList>
            <person name="Xu Q."/>
            <person name="Peng F."/>
        </authorList>
    </citation>
    <scope>NUCLEOTIDE SEQUENCE [LARGE SCALE GENOMIC DNA]</scope>
    <source>
        <strain evidence="3">R3-44</strain>
    </source>
</reference>
<dbReference type="KEGG" id="cari:FNU76_03065"/>
<keyword evidence="3" id="KW-1185">Reference proteome</keyword>
<dbReference type="AlphaFoldDB" id="A0A516SB93"/>
<organism evidence="2 3">
    <name type="scientific">Chitinimonas arctica</name>
    <dbReference type="NCBI Taxonomy" id="2594795"/>
    <lineage>
        <taxon>Bacteria</taxon>
        <taxon>Pseudomonadati</taxon>
        <taxon>Pseudomonadota</taxon>
        <taxon>Betaproteobacteria</taxon>
        <taxon>Neisseriales</taxon>
        <taxon>Chitinibacteraceae</taxon>
        <taxon>Chitinimonas</taxon>
    </lineage>
</organism>
<evidence type="ECO:0000313" key="3">
    <source>
        <dbReference type="Proteomes" id="UP000317550"/>
    </source>
</evidence>
<feature type="region of interest" description="Disordered" evidence="1">
    <location>
        <begin position="35"/>
        <end position="56"/>
    </location>
</feature>
<dbReference type="Proteomes" id="UP000317550">
    <property type="component" value="Chromosome"/>
</dbReference>
<accession>A0A516SB93</accession>
<dbReference type="OrthoDB" id="9182900at2"/>
<evidence type="ECO:0000256" key="1">
    <source>
        <dbReference type="SAM" id="MobiDB-lite"/>
    </source>
</evidence>
<name>A0A516SB93_9NEIS</name>
<dbReference type="RefSeq" id="WP_143856342.1">
    <property type="nucleotide sequence ID" value="NZ_CP041730.1"/>
</dbReference>
<feature type="region of interest" description="Disordered" evidence="1">
    <location>
        <begin position="68"/>
        <end position="111"/>
    </location>
</feature>